<sequence>MRHWKAVAAACLIGFAMNVSFADGIKLGAPEGWQLWGPLGDKYEMGIDPAESTPDHPALVIASKDTPTNETVTLMQQVNAAEWEGGMIEFSMMAKAVGAEKNRVWLRHLKGRNPVTGEKRSLPELMLNSRSIPDSKGWERITIISYLPKDSGDEDRHFDIGISLASKGKIWVRDIKLERKPFVPVSNPVELPAFRMGLPTYPPRNLNFSG</sequence>
<keyword evidence="1" id="KW-0732">Signal</keyword>
<feature type="chain" id="PRO_5047287733" evidence="1">
    <location>
        <begin position="23"/>
        <end position="210"/>
    </location>
</feature>
<reference evidence="2 3" key="1">
    <citation type="submission" date="2020-08" db="EMBL/GenBank/DDBJ databases">
        <title>Novel species isolated from subtropical streams in China.</title>
        <authorList>
            <person name="Lu H."/>
        </authorList>
    </citation>
    <scope>NUCLEOTIDE SEQUENCE [LARGE SCALE GENOMIC DNA]</scope>
    <source>
        <strain evidence="2 3">CY18W</strain>
    </source>
</reference>
<dbReference type="Gene3D" id="2.60.120.260">
    <property type="entry name" value="Galactose-binding domain-like"/>
    <property type="match status" value="1"/>
</dbReference>
<name>A0ABR6ZPU8_9BURK</name>
<gene>
    <name evidence="2" type="ORF">H8L32_08905</name>
</gene>
<dbReference type="EMBL" id="JACOGF010000004">
    <property type="protein sequence ID" value="MBC3917588.1"/>
    <property type="molecule type" value="Genomic_DNA"/>
</dbReference>
<protein>
    <submittedName>
        <fullName evidence="2">Uncharacterized protein</fullName>
    </submittedName>
</protein>
<organism evidence="2 3">
    <name type="scientific">Undibacterium hunanense</name>
    <dbReference type="NCBI Taxonomy" id="2762292"/>
    <lineage>
        <taxon>Bacteria</taxon>
        <taxon>Pseudomonadati</taxon>
        <taxon>Pseudomonadota</taxon>
        <taxon>Betaproteobacteria</taxon>
        <taxon>Burkholderiales</taxon>
        <taxon>Oxalobacteraceae</taxon>
        <taxon>Undibacterium</taxon>
    </lineage>
</organism>
<comment type="caution">
    <text evidence="2">The sequence shown here is derived from an EMBL/GenBank/DDBJ whole genome shotgun (WGS) entry which is preliminary data.</text>
</comment>
<keyword evidence="3" id="KW-1185">Reference proteome</keyword>
<evidence type="ECO:0000256" key="1">
    <source>
        <dbReference type="SAM" id="SignalP"/>
    </source>
</evidence>
<dbReference type="Proteomes" id="UP000650424">
    <property type="component" value="Unassembled WGS sequence"/>
</dbReference>
<accession>A0ABR6ZPU8</accession>
<feature type="signal peptide" evidence="1">
    <location>
        <begin position="1"/>
        <end position="22"/>
    </location>
</feature>
<evidence type="ECO:0000313" key="3">
    <source>
        <dbReference type="Proteomes" id="UP000650424"/>
    </source>
</evidence>
<evidence type="ECO:0000313" key="2">
    <source>
        <dbReference type="EMBL" id="MBC3917588.1"/>
    </source>
</evidence>
<proteinExistence type="predicted"/>
<dbReference type="RefSeq" id="WP_186946844.1">
    <property type="nucleotide sequence ID" value="NZ_JACOGF010000004.1"/>
</dbReference>